<feature type="compositionally biased region" description="Basic and acidic residues" evidence="4">
    <location>
        <begin position="268"/>
        <end position="280"/>
    </location>
</feature>
<gene>
    <name evidence="5" type="ORF">AK812_SmicGene28794</name>
</gene>
<feature type="region of interest" description="Disordered" evidence="4">
    <location>
        <begin position="1"/>
        <end position="47"/>
    </location>
</feature>
<dbReference type="PROSITE" id="PS50088">
    <property type="entry name" value="ANK_REPEAT"/>
    <property type="match status" value="1"/>
</dbReference>
<feature type="compositionally biased region" description="Basic and acidic residues" evidence="4">
    <location>
        <begin position="291"/>
        <end position="300"/>
    </location>
</feature>
<comment type="caution">
    <text evidence="5">The sequence shown here is derived from an EMBL/GenBank/DDBJ whole genome shotgun (WGS) entry which is preliminary data.</text>
</comment>
<dbReference type="PANTHER" id="PTHR24161:SF124">
    <property type="entry name" value="TRANSIENT RECEPTOR POTENTIAL CHANNEL PYREXIA"/>
    <property type="match status" value="1"/>
</dbReference>
<reference evidence="5 6" key="1">
    <citation type="submission" date="2016-02" db="EMBL/GenBank/DDBJ databases">
        <title>Genome analysis of coral dinoflagellate symbionts highlights evolutionary adaptations to a symbiotic lifestyle.</title>
        <authorList>
            <person name="Aranda M."/>
            <person name="Li Y."/>
            <person name="Liew Y.J."/>
            <person name="Baumgarten S."/>
            <person name="Simakov O."/>
            <person name="Wilson M."/>
            <person name="Piel J."/>
            <person name="Ashoor H."/>
            <person name="Bougouffa S."/>
            <person name="Bajic V.B."/>
            <person name="Ryu T."/>
            <person name="Ravasi T."/>
            <person name="Bayer T."/>
            <person name="Micklem G."/>
            <person name="Kim H."/>
            <person name="Bhak J."/>
            <person name="Lajeunesse T.C."/>
            <person name="Voolstra C.R."/>
        </authorList>
    </citation>
    <scope>NUCLEOTIDE SEQUENCE [LARGE SCALE GENOMIC DNA]</scope>
    <source>
        <strain evidence="5 6">CCMP2467</strain>
    </source>
</reference>
<dbReference type="OrthoDB" id="10554741at2759"/>
<dbReference type="Gene3D" id="3.30.160.20">
    <property type="match status" value="1"/>
</dbReference>
<protein>
    <submittedName>
        <fullName evidence="5">Uncharacterized protein</fullName>
    </submittedName>
</protein>
<feature type="region of interest" description="Disordered" evidence="4">
    <location>
        <begin position="268"/>
        <end position="300"/>
    </location>
</feature>
<evidence type="ECO:0000256" key="4">
    <source>
        <dbReference type="SAM" id="MobiDB-lite"/>
    </source>
</evidence>
<feature type="compositionally biased region" description="Low complexity" evidence="4">
    <location>
        <begin position="9"/>
        <end position="28"/>
    </location>
</feature>
<dbReference type="SMART" id="SM00248">
    <property type="entry name" value="ANK"/>
    <property type="match status" value="2"/>
</dbReference>
<evidence type="ECO:0000256" key="3">
    <source>
        <dbReference type="PROSITE-ProRule" id="PRU00023"/>
    </source>
</evidence>
<dbReference type="PANTHER" id="PTHR24161">
    <property type="entry name" value="ANK_REP_REGION DOMAIN-CONTAINING PROTEIN-RELATED"/>
    <property type="match status" value="1"/>
</dbReference>
<dbReference type="InterPro" id="IPR036770">
    <property type="entry name" value="Ankyrin_rpt-contain_sf"/>
</dbReference>
<keyword evidence="1" id="KW-0677">Repeat</keyword>
<dbReference type="Gene3D" id="1.25.40.20">
    <property type="entry name" value="Ankyrin repeat-containing domain"/>
    <property type="match status" value="1"/>
</dbReference>
<dbReference type="EMBL" id="LSRX01000748">
    <property type="protein sequence ID" value="OLP89724.1"/>
    <property type="molecule type" value="Genomic_DNA"/>
</dbReference>
<keyword evidence="2 3" id="KW-0040">ANK repeat</keyword>
<dbReference type="SUPFAM" id="SSF48403">
    <property type="entry name" value="Ankyrin repeat"/>
    <property type="match status" value="1"/>
</dbReference>
<dbReference type="InterPro" id="IPR002110">
    <property type="entry name" value="Ankyrin_rpt"/>
</dbReference>
<organism evidence="5 6">
    <name type="scientific">Symbiodinium microadriaticum</name>
    <name type="common">Dinoflagellate</name>
    <name type="synonym">Zooxanthella microadriatica</name>
    <dbReference type="NCBI Taxonomy" id="2951"/>
    <lineage>
        <taxon>Eukaryota</taxon>
        <taxon>Sar</taxon>
        <taxon>Alveolata</taxon>
        <taxon>Dinophyceae</taxon>
        <taxon>Suessiales</taxon>
        <taxon>Symbiodiniaceae</taxon>
        <taxon>Symbiodinium</taxon>
    </lineage>
</organism>
<evidence type="ECO:0000313" key="6">
    <source>
        <dbReference type="Proteomes" id="UP000186817"/>
    </source>
</evidence>
<accession>A0A1Q9D3K2</accession>
<feature type="repeat" description="ANK" evidence="3">
    <location>
        <begin position="151"/>
        <end position="172"/>
    </location>
</feature>
<evidence type="ECO:0000256" key="1">
    <source>
        <dbReference type="ARBA" id="ARBA00022737"/>
    </source>
</evidence>
<evidence type="ECO:0000256" key="2">
    <source>
        <dbReference type="ARBA" id="ARBA00023043"/>
    </source>
</evidence>
<dbReference type="Proteomes" id="UP000186817">
    <property type="component" value="Unassembled WGS sequence"/>
</dbReference>
<evidence type="ECO:0000313" key="5">
    <source>
        <dbReference type="EMBL" id="OLP89724.1"/>
    </source>
</evidence>
<dbReference type="PROSITE" id="PS50297">
    <property type="entry name" value="ANK_REP_REGION"/>
    <property type="match status" value="1"/>
</dbReference>
<dbReference type="Pfam" id="PF00023">
    <property type="entry name" value="Ank"/>
    <property type="match status" value="1"/>
</dbReference>
<sequence length="597" mass="66115">MGACCALESAPKQAAKSSSSTSRPTTPKSARKKGEAPQAGSDATLHDAAWEGNVDLVRKLLLRDSPDLPDEEGSTPLHLQPARKCKQAATSHAIAVPGSCFDIRAADEGYMEVVKCLLEEGKAEATRLALILRTAQAFAVQMGFCIAQGAEGNTPLFLAAKEGRTDVVEYLLATAKFSSESLRAMADSESPHDAEIPDDLQRRLDLVKLQIAELFNLNRKLRTNFEHLSVAMLYAQKNRLLDHEELLRLDARPFMNCLFTSKEAQEELNRSANSAKHEGLGVDDDAGEPNSEEKKDRLVEEKDMEAAGDCIGDLERSYAKLLGRNLARNEPRYRYKPRPSNIANYCAIVCLDALDPPMEFAGDSFRQKQVAKHSAALQALNYLELQGADNVRIAAPKVSSDSEPQQIRRRRHWMDVELSEQGAPSFTEAAAEPSSLEAPDAIRNMSNAKGRLLEFLSKEVRRPLEEEEFQWSSLYSLSQCGFTATVQFNVEGWAVGSFTGAAFGRKKEAEQDAARLALLHLQKTKARRPQALPATLRLPADITIATLLERYLPETLEKQIYEVTWEGFVLQQALRLGSISPNGPSPLRLVLQKREDW</sequence>
<dbReference type="AlphaFoldDB" id="A0A1Q9D3K2"/>
<keyword evidence="6" id="KW-1185">Reference proteome</keyword>
<proteinExistence type="predicted"/>
<name>A0A1Q9D3K2_SYMMI</name>